<dbReference type="InterPro" id="IPR011322">
    <property type="entry name" value="N-reg_PII-like_a/b"/>
</dbReference>
<dbReference type="Gene3D" id="1.10.3430.10">
    <property type="entry name" value="Ammonium transporter AmtB like domains"/>
    <property type="match status" value="1"/>
</dbReference>
<dbReference type="InterPro" id="IPR018047">
    <property type="entry name" value="Ammonium_transpt_CS"/>
</dbReference>
<keyword evidence="6 9" id="KW-0472">Membrane</keyword>
<dbReference type="Gene3D" id="3.30.70.120">
    <property type="match status" value="1"/>
</dbReference>
<evidence type="ECO:0000313" key="13">
    <source>
        <dbReference type="Proteomes" id="UP000433181"/>
    </source>
</evidence>
<feature type="transmembrane region" description="Helical" evidence="9">
    <location>
        <begin position="265"/>
        <end position="286"/>
    </location>
</feature>
<evidence type="ECO:0000256" key="3">
    <source>
        <dbReference type="ARBA" id="ARBA00022448"/>
    </source>
</evidence>
<comment type="similarity">
    <text evidence="8">Belongs to the P(II) protein family.</text>
</comment>
<keyword evidence="13" id="KW-1185">Reference proteome</keyword>
<dbReference type="InterPro" id="IPR002187">
    <property type="entry name" value="N-reg_PII"/>
</dbReference>
<dbReference type="PROSITE" id="PS51343">
    <property type="entry name" value="PII_GLNB_DOM"/>
    <property type="match status" value="1"/>
</dbReference>
<dbReference type="Pfam" id="PF00909">
    <property type="entry name" value="Ammonium_transp"/>
    <property type="match status" value="1"/>
</dbReference>
<dbReference type="SUPFAM" id="SSF54913">
    <property type="entry name" value="GlnB-like"/>
    <property type="match status" value="1"/>
</dbReference>
<dbReference type="InterPro" id="IPR015867">
    <property type="entry name" value="N-reg_PII/ATP_PRibTrfase_C"/>
</dbReference>
<feature type="transmembrane region" description="Helical" evidence="9">
    <location>
        <begin position="186"/>
        <end position="207"/>
    </location>
</feature>
<feature type="transmembrane region" description="Helical" evidence="9">
    <location>
        <begin position="152"/>
        <end position="174"/>
    </location>
</feature>
<dbReference type="SUPFAM" id="SSF111352">
    <property type="entry name" value="Ammonium transporter"/>
    <property type="match status" value="1"/>
</dbReference>
<dbReference type="EMBL" id="VUNR01000026">
    <property type="protein sequence ID" value="MSU09552.1"/>
    <property type="molecule type" value="Genomic_DNA"/>
</dbReference>
<dbReference type="GeneID" id="96779500"/>
<dbReference type="InterPro" id="IPR024041">
    <property type="entry name" value="NH4_transpt_AmtB-like_dom"/>
</dbReference>
<dbReference type="PROSITE" id="PS00638">
    <property type="entry name" value="PII_GLNB_CTER"/>
    <property type="match status" value="1"/>
</dbReference>
<dbReference type="PROSITE" id="PS01219">
    <property type="entry name" value="AMMONIUM_TRANSP"/>
    <property type="match status" value="1"/>
</dbReference>
<evidence type="ECO:0000256" key="2">
    <source>
        <dbReference type="ARBA" id="ARBA00005887"/>
    </source>
</evidence>
<dbReference type="InterPro" id="IPR017918">
    <property type="entry name" value="N-reg_PII_CS"/>
</dbReference>
<dbReference type="PANTHER" id="PTHR11730">
    <property type="entry name" value="AMMONIUM TRANSPORTER"/>
    <property type="match status" value="1"/>
</dbReference>
<dbReference type="GO" id="GO:0008519">
    <property type="term" value="F:ammonium channel activity"/>
    <property type="evidence" value="ECO:0007669"/>
    <property type="project" value="InterPro"/>
</dbReference>
<feature type="chain" id="PRO_5026351248" evidence="10">
    <location>
        <begin position="26"/>
        <end position="603"/>
    </location>
</feature>
<evidence type="ECO:0000313" key="12">
    <source>
        <dbReference type="EMBL" id="MSU09552.1"/>
    </source>
</evidence>
<keyword evidence="7" id="KW-0924">Ammonia transport</keyword>
<dbReference type="GO" id="GO:0097272">
    <property type="term" value="P:ammonium homeostasis"/>
    <property type="evidence" value="ECO:0007669"/>
    <property type="project" value="TreeGrafter"/>
</dbReference>
<proteinExistence type="inferred from homology"/>
<comment type="similarity">
    <text evidence="2">Belongs to the ammonia transporter channel (TC 1.A.11.2) family.</text>
</comment>
<evidence type="ECO:0000256" key="6">
    <source>
        <dbReference type="ARBA" id="ARBA00023136"/>
    </source>
</evidence>
<name>A0A6I2UKJ2_9FIRM</name>
<comment type="subcellular location">
    <subcellularLocation>
        <location evidence="1">Membrane</location>
        <topology evidence="1">Multi-pass membrane protein</topology>
    </subcellularLocation>
</comment>
<organism evidence="12 13">
    <name type="scientific">Anaerovibrio slackiae</name>
    <dbReference type="NCBI Taxonomy" id="2652309"/>
    <lineage>
        <taxon>Bacteria</taxon>
        <taxon>Bacillati</taxon>
        <taxon>Bacillota</taxon>
        <taxon>Negativicutes</taxon>
        <taxon>Selenomonadales</taxon>
        <taxon>Selenomonadaceae</taxon>
        <taxon>Anaerovibrio</taxon>
    </lineage>
</organism>
<dbReference type="GO" id="GO:0006808">
    <property type="term" value="P:regulation of nitrogen utilization"/>
    <property type="evidence" value="ECO:0007669"/>
    <property type="project" value="InterPro"/>
</dbReference>
<feature type="transmembrane region" description="Helical" evidence="9">
    <location>
        <begin position="316"/>
        <end position="337"/>
    </location>
</feature>
<dbReference type="InterPro" id="IPR001905">
    <property type="entry name" value="Ammonium_transpt"/>
</dbReference>
<dbReference type="AlphaFoldDB" id="A0A6I2UKJ2"/>
<keyword evidence="3" id="KW-0813">Transport</keyword>
<dbReference type="SMART" id="SM00938">
    <property type="entry name" value="P-II"/>
    <property type="match status" value="1"/>
</dbReference>
<dbReference type="RefSeq" id="WP_154407722.1">
    <property type="nucleotide sequence ID" value="NZ_VUNR01000026.1"/>
</dbReference>
<dbReference type="InterPro" id="IPR029020">
    <property type="entry name" value="Ammonium/urea_transptr"/>
</dbReference>
<feature type="transmembrane region" description="Helical" evidence="9">
    <location>
        <begin position="78"/>
        <end position="102"/>
    </location>
</feature>
<reference evidence="12 13" key="1">
    <citation type="submission" date="2019-08" db="EMBL/GenBank/DDBJ databases">
        <title>In-depth cultivation of the pig gut microbiome towards novel bacterial diversity and tailored functional studies.</title>
        <authorList>
            <person name="Wylensek D."/>
            <person name="Hitch T.C.A."/>
            <person name="Clavel T."/>
        </authorList>
    </citation>
    <scope>NUCLEOTIDE SEQUENCE [LARGE SCALE GENOMIC DNA]</scope>
    <source>
        <strain evidence="12 13">WCA-693-APC-5D-A</strain>
    </source>
</reference>
<dbReference type="GO" id="GO:0016020">
    <property type="term" value="C:membrane"/>
    <property type="evidence" value="ECO:0007669"/>
    <property type="project" value="UniProtKB-SubCell"/>
</dbReference>
<protein>
    <submittedName>
        <fullName evidence="12">Ammonium transporter</fullName>
    </submittedName>
</protein>
<accession>A0A6I2UKJ2</accession>
<evidence type="ECO:0000256" key="9">
    <source>
        <dbReference type="SAM" id="Phobius"/>
    </source>
</evidence>
<evidence type="ECO:0000259" key="11">
    <source>
        <dbReference type="Pfam" id="PF00909"/>
    </source>
</evidence>
<evidence type="ECO:0000256" key="7">
    <source>
        <dbReference type="ARBA" id="ARBA00023177"/>
    </source>
</evidence>
<feature type="domain" description="Ammonium transporter AmtB-like" evidence="11">
    <location>
        <begin position="39"/>
        <end position="431"/>
    </location>
</feature>
<feature type="transmembrane region" description="Helical" evidence="9">
    <location>
        <begin position="35"/>
        <end position="57"/>
    </location>
</feature>
<keyword evidence="4 9" id="KW-0812">Transmembrane</keyword>
<dbReference type="Pfam" id="PF00543">
    <property type="entry name" value="P-II"/>
    <property type="match status" value="1"/>
</dbReference>
<feature type="transmembrane region" description="Helical" evidence="9">
    <location>
        <begin position="349"/>
        <end position="369"/>
    </location>
</feature>
<dbReference type="NCBIfam" id="TIGR00836">
    <property type="entry name" value="amt"/>
    <property type="match status" value="1"/>
</dbReference>
<keyword evidence="10" id="KW-0732">Signal</keyword>
<dbReference type="Proteomes" id="UP000433181">
    <property type="component" value="Unassembled WGS sequence"/>
</dbReference>
<feature type="transmembrane region" description="Helical" evidence="9">
    <location>
        <begin position="122"/>
        <end position="145"/>
    </location>
</feature>
<dbReference type="PRINTS" id="PR00340">
    <property type="entry name" value="PIIGLNB"/>
</dbReference>
<comment type="caution">
    <text evidence="12">The sequence shown here is derived from an EMBL/GenBank/DDBJ whole genome shotgun (WGS) entry which is preliminary data.</text>
</comment>
<sequence length="603" mass="63103">MKSIRASITGAAAFVTAMVPSIALAADDPGRYSSVDTLWVIFGACLVFFMQPGFAMVESGLTRAKNAGNIAMKNFSDLALGSIFFWVIGFSLMFGDTIGGFIGTPDFFFQHWDVGEDAGYPAFAYLIFQTVFCATSATILSGALAERTKFSAYLIISALLCLVVYPVTGHWTWGGGWLADMGFHDFAGSTVVHMVGGVAALVGAYVLGPRIGKYNADGTSNGIPGHNLTLAGLGVFILWFGWFGFNGASTVCATGDDTLVSMGSILVNTNMAPAVAAVTAMFVTWARYGKPDVSMTMNGALAGLVGITAGCDMVSIAGSFAIGLISGILVVFSVEFFDQKLHIDDPVGAISVHGACGAAGTILTGVFALDGGLLYSGSADMLLTQIIGVAATAAYVFVAMGIVFYALKATVGVRVTKAEEIAGLDATEHNLSSAYAGFMTGDAFEAPIPVGEASEEAKDMAVEVSAAPAASHDEVVDTNKTHISCVTIITSEERFERLKVALERIGITGMTVTRVLGYGIQKGHGQMYRGAAVASKLVPKVQIDIVVSKIAPAAIINVAKKVLYTGHYGDGKIFVHTMDNVVKIRTGEEGFDALQDKPLPEGK</sequence>
<dbReference type="GO" id="GO:0030234">
    <property type="term" value="F:enzyme regulator activity"/>
    <property type="evidence" value="ECO:0007669"/>
    <property type="project" value="InterPro"/>
</dbReference>
<feature type="transmembrane region" description="Helical" evidence="9">
    <location>
        <begin position="381"/>
        <end position="407"/>
    </location>
</feature>
<evidence type="ECO:0000256" key="1">
    <source>
        <dbReference type="ARBA" id="ARBA00004141"/>
    </source>
</evidence>
<evidence type="ECO:0000256" key="8">
    <source>
        <dbReference type="RuleBase" id="RU003936"/>
    </source>
</evidence>
<feature type="transmembrane region" description="Helical" evidence="9">
    <location>
        <begin position="228"/>
        <end position="245"/>
    </location>
</feature>
<gene>
    <name evidence="12" type="primary">amt</name>
    <name evidence="12" type="ORF">FYJ84_11230</name>
</gene>
<evidence type="ECO:0000256" key="5">
    <source>
        <dbReference type="ARBA" id="ARBA00022989"/>
    </source>
</evidence>
<feature type="signal peptide" evidence="10">
    <location>
        <begin position="1"/>
        <end position="25"/>
    </location>
</feature>
<dbReference type="PANTHER" id="PTHR11730:SF89">
    <property type="entry name" value="AMMONIUM TRANSPORTER SLL0108-RELATED"/>
    <property type="match status" value="1"/>
</dbReference>
<evidence type="ECO:0000256" key="4">
    <source>
        <dbReference type="ARBA" id="ARBA00022692"/>
    </source>
</evidence>
<evidence type="ECO:0000256" key="10">
    <source>
        <dbReference type="SAM" id="SignalP"/>
    </source>
</evidence>
<keyword evidence="5 9" id="KW-1133">Transmembrane helix</keyword>